<keyword evidence="3" id="KW-1185">Reference proteome</keyword>
<sequence>MISSLARTRAGLRASKRTYFKVQRARQRARCRSIAKMKKRKHILGLKITAKLELDQPLSEFERAYVERKPRSQHTEYAESTQNHGFLELDQISGLERLSEKTPPILFRTFTTTGARHTNGFATSTLYVPSANLMADLVGREGERYPTWIRDSMTDIPLQELRPMLGEHLLWQDRIQDEFLSWTMSYLFATVHLYLRHLDGQGMGYISMINRTRAVHPKKWYLEQSEDQEYASARFHSANTLCGYIKVFDHDWKCRKDLPGLHPRKINHEFITHGVVEYSEDDPLRKAAWSDLVTAGIFKLVPELKVCICSMVAGLYTVLRHIRTSNYNETRTTTESELEIAQRIAWLHTRLQPGEKQEKSRPNLWILLHALTFRKRAAGDQLFRELIRRLGYTLDVQAVVGGQPLNSLVLTSTYSTVSLPEGLDNKDDAAYDKSNKPKLIEKSTKGYEVKRRCGLPCNCSIWGPIRKPKETKKTEQADKSDQSNGADETMIDQTEFSRQAVARLEESAPLAEHVEDEQIQDMDGSEHAESLGSHSRQDRDINRRH</sequence>
<accession>A0A9P8FPN1</accession>
<comment type="caution">
    <text evidence="2">The sequence shown here is derived from an EMBL/GenBank/DDBJ whole genome shotgun (WGS) entry which is preliminary data.</text>
</comment>
<protein>
    <submittedName>
        <fullName evidence="2">Uncharacterized protein</fullName>
    </submittedName>
</protein>
<name>A0A9P8FPN1_AURME</name>
<feature type="compositionally biased region" description="Basic and acidic residues" evidence="1">
    <location>
        <begin position="469"/>
        <end position="481"/>
    </location>
</feature>
<evidence type="ECO:0000256" key="1">
    <source>
        <dbReference type="SAM" id="MobiDB-lite"/>
    </source>
</evidence>
<dbReference type="EMBL" id="JAHFXS010001137">
    <property type="protein sequence ID" value="KAG9979389.1"/>
    <property type="molecule type" value="Genomic_DNA"/>
</dbReference>
<reference evidence="2" key="2">
    <citation type="submission" date="2021-08" db="EMBL/GenBank/DDBJ databases">
        <authorList>
            <person name="Gostincar C."/>
            <person name="Sun X."/>
            <person name="Song Z."/>
            <person name="Gunde-Cimerman N."/>
        </authorList>
    </citation>
    <scope>NUCLEOTIDE SEQUENCE</scope>
    <source>
        <strain evidence="2">EXF-9298</strain>
    </source>
</reference>
<feature type="non-terminal residue" evidence="2">
    <location>
        <position position="545"/>
    </location>
</feature>
<feature type="compositionally biased region" description="Polar residues" evidence="1">
    <location>
        <begin position="482"/>
        <end position="497"/>
    </location>
</feature>
<organism evidence="2 3">
    <name type="scientific">Aureobasidium melanogenum</name>
    <name type="common">Aureobasidium pullulans var. melanogenum</name>
    <dbReference type="NCBI Taxonomy" id="46634"/>
    <lineage>
        <taxon>Eukaryota</taxon>
        <taxon>Fungi</taxon>
        <taxon>Dikarya</taxon>
        <taxon>Ascomycota</taxon>
        <taxon>Pezizomycotina</taxon>
        <taxon>Dothideomycetes</taxon>
        <taxon>Dothideomycetidae</taxon>
        <taxon>Dothideales</taxon>
        <taxon>Saccotheciaceae</taxon>
        <taxon>Aureobasidium</taxon>
    </lineage>
</organism>
<reference evidence="2" key="1">
    <citation type="journal article" date="2021" name="J Fungi (Basel)">
        <title>Virulence traits and population genomics of the black yeast Aureobasidium melanogenum.</title>
        <authorList>
            <person name="Cernosa A."/>
            <person name="Sun X."/>
            <person name="Gostincar C."/>
            <person name="Fang C."/>
            <person name="Gunde-Cimerman N."/>
            <person name="Song Z."/>
        </authorList>
    </citation>
    <scope>NUCLEOTIDE SEQUENCE</scope>
    <source>
        <strain evidence="2">EXF-9298</strain>
    </source>
</reference>
<evidence type="ECO:0000313" key="3">
    <source>
        <dbReference type="Proteomes" id="UP000729357"/>
    </source>
</evidence>
<gene>
    <name evidence="2" type="ORF">KCU98_g8812</name>
</gene>
<feature type="region of interest" description="Disordered" evidence="1">
    <location>
        <begin position="469"/>
        <end position="545"/>
    </location>
</feature>
<evidence type="ECO:0000313" key="2">
    <source>
        <dbReference type="EMBL" id="KAG9979389.1"/>
    </source>
</evidence>
<proteinExistence type="predicted"/>
<feature type="compositionally biased region" description="Basic and acidic residues" evidence="1">
    <location>
        <begin position="524"/>
        <end position="545"/>
    </location>
</feature>
<dbReference type="AlphaFoldDB" id="A0A9P8FPN1"/>
<dbReference type="Proteomes" id="UP000729357">
    <property type="component" value="Unassembled WGS sequence"/>
</dbReference>